<organism evidence="2 3">
    <name type="scientific">Ensete ventricosum</name>
    <name type="common">Abyssinian banana</name>
    <name type="synonym">Musa ensete</name>
    <dbReference type="NCBI Taxonomy" id="4639"/>
    <lineage>
        <taxon>Eukaryota</taxon>
        <taxon>Viridiplantae</taxon>
        <taxon>Streptophyta</taxon>
        <taxon>Embryophyta</taxon>
        <taxon>Tracheophyta</taxon>
        <taxon>Spermatophyta</taxon>
        <taxon>Magnoliopsida</taxon>
        <taxon>Liliopsida</taxon>
        <taxon>Zingiberales</taxon>
        <taxon>Musaceae</taxon>
        <taxon>Ensete</taxon>
    </lineage>
</organism>
<accession>A0A426YB12</accession>
<feature type="region of interest" description="Disordered" evidence="1">
    <location>
        <begin position="23"/>
        <end position="42"/>
    </location>
</feature>
<protein>
    <recommendedName>
        <fullName evidence="4">Retrotransposon gag domain-containing protein</fullName>
    </recommendedName>
</protein>
<name>A0A426YB12_ENSVE</name>
<feature type="non-terminal residue" evidence="2">
    <location>
        <position position="1"/>
    </location>
</feature>
<gene>
    <name evidence="2" type="ORF">B296_00047656</name>
</gene>
<evidence type="ECO:0008006" key="4">
    <source>
        <dbReference type="Google" id="ProtNLM"/>
    </source>
</evidence>
<evidence type="ECO:0000313" key="2">
    <source>
        <dbReference type="EMBL" id="RRT48943.1"/>
    </source>
</evidence>
<evidence type="ECO:0000256" key="1">
    <source>
        <dbReference type="SAM" id="MobiDB-lite"/>
    </source>
</evidence>
<dbReference type="Proteomes" id="UP000287651">
    <property type="component" value="Unassembled WGS sequence"/>
</dbReference>
<dbReference type="AlphaFoldDB" id="A0A426YB12"/>
<evidence type="ECO:0000313" key="3">
    <source>
        <dbReference type="Proteomes" id="UP000287651"/>
    </source>
</evidence>
<reference evidence="2 3" key="1">
    <citation type="journal article" date="2014" name="Agronomy (Basel)">
        <title>A Draft Genome Sequence for Ensete ventricosum, the Drought-Tolerant Tree Against Hunger.</title>
        <authorList>
            <person name="Harrison J."/>
            <person name="Moore K.A."/>
            <person name="Paszkiewicz K."/>
            <person name="Jones T."/>
            <person name="Grant M."/>
            <person name="Ambacheew D."/>
            <person name="Muzemil S."/>
            <person name="Studholme D.J."/>
        </authorList>
    </citation>
    <scope>NUCLEOTIDE SEQUENCE [LARGE SCALE GENOMIC DNA]</scope>
</reference>
<dbReference type="EMBL" id="AMZH03013625">
    <property type="protein sequence ID" value="RRT48943.1"/>
    <property type="molecule type" value="Genomic_DNA"/>
</dbReference>
<feature type="compositionally biased region" description="Polar residues" evidence="1">
    <location>
        <begin position="24"/>
        <end position="40"/>
    </location>
</feature>
<proteinExistence type="predicted"/>
<sequence length="117" mass="14108">FKAFETCIENRLQELFNEFKRSLSESPNKSQHGENSNLNENRFEKYDQEQNIGYPCMRVEFPKCEDRDLISWVPWAEKFFHFHITLEEFKMEVASNQLDGDVIQWYDLYKTYHGVPS</sequence>
<comment type="caution">
    <text evidence="2">The sequence shown here is derived from an EMBL/GenBank/DDBJ whole genome shotgun (WGS) entry which is preliminary data.</text>
</comment>